<keyword evidence="1" id="KW-0732">Signal</keyword>
<gene>
    <name evidence="2" type="ORF">POCTA_138.1.T0210382</name>
</gene>
<proteinExistence type="predicted"/>
<feature type="chain" id="PRO_5035733827" evidence="1">
    <location>
        <begin position="23"/>
        <end position="68"/>
    </location>
</feature>
<organism evidence="2 3">
    <name type="scientific">Paramecium octaurelia</name>
    <dbReference type="NCBI Taxonomy" id="43137"/>
    <lineage>
        <taxon>Eukaryota</taxon>
        <taxon>Sar</taxon>
        <taxon>Alveolata</taxon>
        <taxon>Ciliophora</taxon>
        <taxon>Intramacronucleata</taxon>
        <taxon>Oligohymenophorea</taxon>
        <taxon>Peniculida</taxon>
        <taxon>Parameciidae</taxon>
        <taxon>Paramecium</taxon>
    </lineage>
</organism>
<dbReference type="Proteomes" id="UP000683925">
    <property type="component" value="Unassembled WGS sequence"/>
</dbReference>
<dbReference type="AlphaFoldDB" id="A0A8S1TDL4"/>
<accession>A0A8S1TDL4</accession>
<feature type="signal peptide" evidence="1">
    <location>
        <begin position="1"/>
        <end position="22"/>
    </location>
</feature>
<keyword evidence="3" id="KW-1185">Reference proteome</keyword>
<reference evidence="2" key="1">
    <citation type="submission" date="2021-01" db="EMBL/GenBank/DDBJ databases">
        <authorList>
            <consortium name="Genoscope - CEA"/>
            <person name="William W."/>
        </authorList>
    </citation>
    <scope>NUCLEOTIDE SEQUENCE</scope>
</reference>
<protein>
    <submittedName>
        <fullName evidence="2">Uncharacterized protein</fullName>
    </submittedName>
</protein>
<comment type="caution">
    <text evidence="2">The sequence shown here is derived from an EMBL/GenBank/DDBJ whole genome shotgun (WGS) entry which is preliminary data.</text>
</comment>
<evidence type="ECO:0000313" key="3">
    <source>
        <dbReference type="Proteomes" id="UP000683925"/>
    </source>
</evidence>
<dbReference type="EMBL" id="CAJJDP010000021">
    <property type="protein sequence ID" value="CAD8148952.1"/>
    <property type="molecule type" value="Genomic_DNA"/>
</dbReference>
<evidence type="ECO:0000313" key="2">
    <source>
        <dbReference type="EMBL" id="CAD8148952.1"/>
    </source>
</evidence>
<evidence type="ECO:0000256" key="1">
    <source>
        <dbReference type="SAM" id="SignalP"/>
    </source>
</evidence>
<name>A0A8S1TDL4_PAROT</name>
<sequence>MRYFVFMRCTIQLMMFVQYILFQENIKQTPRLYYNFTYKKGCQDLILNKIRFNFGQLIELTMKSGRNL</sequence>